<dbReference type="PANTHER" id="PTHR45733:SF13">
    <property type="entry name" value="OS03G0428400 PROTEIN"/>
    <property type="match status" value="1"/>
</dbReference>
<feature type="compositionally biased region" description="Polar residues" evidence="1">
    <location>
        <begin position="173"/>
        <end position="183"/>
    </location>
</feature>
<evidence type="ECO:0000256" key="1">
    <source>
        <dbReference type="SAM" id="MobiDB-lite"/>
    </source>
</evidence>
<accession>R7WEB6</accession>
<feature type="compositionally biased region" description="Low complexity" evidence="1">
    <location>
        <begin position="187"/>
        <end position="201"/>
    </location>
</feature>
<evidence type="ECO:0000313" key="2">
    <source>
        <dbReference type="EnsemblPlants" id="EMT17764"/>
    </source>
</evidence>
<dbReference type="InterPro" id="IPR051144">
    <property type="entry name" value="Formin_homology_domain"/>
</dbReference>
<name>R7WEB6_AEGTA</name>
<organism evidence="2">
    <name type="scientific">Aegilops tauschii</name>
    <name type="common">Tausch's goatgrass</name>
    <name type="synonym">Aegilops squarrosa</name>
    <dbReference type="NCBI Taxonomy" id="37682"/>
    <lineage>
        <taxon>Eukaryota</taxon>
        <taxon>Viridiplantae</taxon>
        <taxon>Streptophyta</taxon>
        <taxon>Embryophyta</taxon>
        <taxon>Tracheophyta</taxon>
        <taxon>Spermatophyta</taxon>
        <taxon>Magnoliopsida</taxon>
        <taxon>Liliopsida</taxon>
        <taxon>Poales</taxon>
        <taxon>Poaceae</taxon>
        <taxon>BOP clade</taxon>
        <taxon>Pooideae</taxon>
        <taxon>Triticodae</taxon>
        <taxon>Triticeae</taxon>
        <taxon>Triticinae</taxon>
        <taxon>Aegilops</taxon>
    </lineage>
</organism>
<protein>
    <submittedName>
        <fullName evidence="2">Uncharacterized protein</fullName>
    </submittedName>
</protein>
<proteinExistence type="predicted"/>
<dbReference type="PANTHER" id="PTHR45733">
    <property type="entry name" value="FORMIN-J"/>
    <property type="match status" value="1"/>
</dbReference>
<dbReference type="EnsemblPlants" id="EMT17764">
    <property type="protein sequence ID" value="EMT17764"/>
    <property type="gene ID" value="F775_15787"/>
</dbReference>
<feature type="compositionally biased region" description="Basic and acidic residues" evidence="1">
    <location>
        <begin position="202"/>
        <end position="212"/>
    </location>
</feature>
<feature type="compositionally biased region" description="Polar residues" evidence="1">
    <location>
        <begin position="140"/>
        <end position="154"/>
    </location>
</feature>
<sequence>MRVTGDGWNDPIEIDQPRNIPVRYGGQTGDRFFYLRVAVGEDSEIIKINIRCPVRGDVFMECVSLDEDLKMKDQIDILWDTKRRFLVDFRVEETEISNGTPEHNIPDSRCVETSHTELENIHSSAPEAESFEGDKDAIADTSSSQEAESVGPTSQEHELAENASAGEESEGSITNITANSDTQLADPPESSSPSGSASSSSRKFDEDTKEDGTADAEV</sequence>
<dbReference type="AlphaFoldDB" id="R7WEB6"/>
<dbReference type="ExpressionAtlas" id="R7WEB6">
    <property type="expression patterns" value="baseline"/>
</dbReference>
<reference evidence="2" key="1">
    <citation type="submission" date="2015-06" db="UniProtKB">
        <authorList>
            <consortium name="EnsemblPlants"/>
        </authorList>
    </citation>
    <scope>IDENTIFICATION</scope>
</reference>
<feature type="region of interest" description="Disordered" evidence="1">
    <location>
        <begin position="115"/>
        <end position="218"/>
    </location>
</feature>